<gene>
    <name evidence="3" type="ORF">RFI_39328</name>
</gene>
<evidence type="ECO:0000256" key="2">
    <source>
        <dbReference type="SAM" id="MobiDB-lite"/>
    </source>
</evidence>
<accession>X6L898</accession>
<evidence type="ECO:0000313" key="4">
    <source>
        <dbReference type="Proteomes" id="UP000023152"/>
    </source>
</evidence>
<comment type="caution">
    <text evidence="3">The sequence shown here is derived from an EMBL/GenBank/DDBJ whole genome shotgun (WGS) entry which is preliminary data.</text>
</comment>
<reference evidence="3 4" key="1">
    <citation type="journal article" date="2013" name="Curr. Biol.">
        <title>The Genome of the Foraminiferan Reticulomyxa filosa.</title>
        <authorList>
            <person name="Glockner G."/>
            <person name="Hulsmann N."/>
            <person name="Schleicher M."/>
            <person name="Noegel A.A."/>
            <person name="Eichinger L."/>
            <person name="Gallinger C."/>
            <person name="Pawlowski J."/>
            <person name="Sierra R."/>
            <person name="Euteneuer U."/>
            <person name="Pillet L."/>
            <person name="Moustafa A."/>
            <person name="Platzer M."/>
            <person name="Groth M."/>
            <person name="Szafranski K."/>
            <person name="Schliwa M."/>
        </authorList>
    </citation>
    <scope>NUCLEOTIDE SEQUENCE [LARGE SCALE GENOMIC DNA]</scope>
</reference>
<proteinExistence type="predicted"/>
<dbReference type="EMBL" id="ASPP01047400">
    <property type="protein sequence ID" value="ETN98187.1"/>
    <property type="molecule type" value="Genomic_DNA"/>
</dbReference>
<protein>
    <submittedName>
        <fullName evidence="3">Uncharacterized protein</fullName>
    </submittedName>
</protein>
<keyword evidence="4" id="KW-1185">Reference proteome</keyword>
<sequence>MSKQIKELQKMVKDLQSQLQTEKVHTEQLKHLKVESLKKDQQAIELNTKMNQIIIDLKKQQNEQNEQWKIKLEELVKTNNKQFDNLRQVLTNNIEQLKTDNIELKKQLEQYQIKFSQKNQNTNIQSQMDIQIEEKQKNEQKEKLGLKNCENILLFIQSSNLKNGVDFLLVTENRKKIKLKNNEWNNYNFGIFLLGERITLTLDYDRQYDEDELGHLKIKTSHLWIKYSSSKIDCSQLGYPGGQGPGKGEKGSGGGYGTDGTGGKGDYGQAGKMYGEETLLKQIHFGSGGGGGVGIIGGSGGGIIELTIEQQLINHGSIQSNGGNSHGGGGSGGSILIELQCQYLKKLKQTFGTIKCIGGGGGNRGGKGRIAIYGIELSSNDILKMDPKPFNRIHK</sequence>
<evidence type="ECO:0000313" key="3">
    <source>
        <dbReference type="EMBL" id="ETN98187.1"/>
    </source>
</evidence>
<feature type="coiled-coil region" evidence="1">
    <location>
        <begin position="5"/>
        <end position="121"/>
    </location>
</feature>
<keyword evidence="1" id="KW-0175">Coiled coil</keyword>
<dbReference type="Proteomes" id="UP000023152">
    <property type="component" value="Unassembled WGS sequence"/>
</dbReference>
<name>X6L898_RETFI</name>
<dbReference type="AlphaFoldDB" id="X6L898"/>
<evidence type="ECO:0000256" key="1">
    <source>
        <dbReference type="SAM" id="Coils"/>
    </source>
</evidence>
<feature type="region of interest" description="Disordered" evidence="2">
    <location>
        <begin position="240"/>
        <end position="262"/>
    </location>
</feature>
<organism evidence="3 4">
    <name type="scientific">Reticulomyxa filosa</name>
    <dbReference type="NCBI Taxonomy" id="46433"/>
    <lineage>
        <taxon>Eukaryota</taxon>
        <taxon>Sar</taxon>
        <taxon>Rhizaria</taxon>
        <taxon>Retaria</taxon>
        <taxon>Foraminifera</taxon>
        <taxon>Monothalamids</taxon>
        <taxon>Reticulomyxidae</taxon>
        <taxon>Reticulomyxa</taxon>
    </lineage>
</organism>